<comment type="caution">
    <text evidence="2">The sequence shown here is derived from an EMBL/GenBank/DDBJ whole genome shotgun (WGS) entry which is preliminary data.</text>
</comment>
<protein>
    <submittedName>
        <fullName evidence="2">Uncharacterized protein</fullName>
    </submittedName>
</protein>
<evidence type="ECO:0000256" key="1">
    <source>
        <dbReference type="SAM" id="Coils"/>
    </source>
</evidence>
<dbReference type="RefSeq" id="WP_254017945.1">
    <property type="nucleotide sequence ID" value="NZ_CAKXZT010000117.1"/>
</dbReference>
<evidence type="ECO:0000313" key="2">
    <source>
        <dbReference type="EMBL" id="CAH2399615.1"/>
    </source>
</evidence>
<sequence>MSDYQDGPNYAYQDDQTALGQAMMKARMAEQAANQAKAEALAVEAIERAKQEEIERATELSVQNNQQLWAQRNGFSNNRKVLSKDVGIVAPREVIESTPVRFNGWEISGQQARDMVEFGQWSKADYDKALSEALAQRGYPGSFQKAR</sequence>
<evidence type="ECO:0000313" key="3">
    <source>
        <dbReference type="Proteomes" id="UP001153050"/>
    </source>
</evidence>
<keyword evidence="1" id="KW-0175">Coiled coil</keyword>
<reference evidence="2 3" key="1">
    <citation type="submission" date="2022-03" db="EMBL/GenBank/DDBJ databases">
        <authorList>
            <person name="Brunel B."/>
        </authorList>
    </citation>
    <scope>NUCLEOTIDE SEQUENCE [LARGE SCALE GENOMIC DNA]</scope>
    <source>
        <strain evidence="2">STM5069sample</strain>
    </source>
</reference>
<name>A0ABM9DTW3_9HYPH</name>
<gene>
    <name evidence="2" type="ORF">MES5069_230033</name>
</gene>
<accession>A0ABM9DTW3</accession>
<dbReference type="EMBL" id="CAKXZT010000117">
    <property type="protein sequence ID" value="CAH2399615.1"/>
    <property type="molecule type" value="Genomic_DNA"/>
</dbReference>
<feature type="coiled-coil region" evidence="1">
    <location>
        <begin position="19"/>
        <end position="63"/>
    </location>
</feature>
<dbReference type="Proteomes" id="UP001153050">
    <property type="component" value="Unassembled WGS sequence"/>
</dbReference>
<organism evidence="2 3">
    <name type="scientific">Mesorhizobium escarrei</name>
    <dbReference type="NCBI Taxonomy" id="666018"/>
    <lineage>
        <taxon>Bacteria</taxon>
        <taxon>Pseudomonadati</taxon>
        <taxon>Pseudomonadota</taxon>
        <taxon>Alphaproteobacteria</taxon>
        <taxon>Hyphomicrobiales</taxon>
        <taxon>Phyllobacteriaceae</taxon>
        <taxon>Mesorhizobium</taxon>
    </lineage>
</organism>
<proteinExistence type="predicted"/>
<keyword evidence="3" id="KW-1185">Reference proteome</keyword>